<dbReference type="InterPro" id="IPR029039">
    <property type="entry name" value="Flavoprotein-like_sf"/>
</dbReference>
<feature type="domain" description="Flavodoxin" evidence="1">
    <location>
        <begin position="5"/>
        <end position="98"/>
    </location>
</feature>
<evidence type="ECO:0000313" key="3">
    <source>
        <dbReference type="EMBL" id="RHG25600.1"/>
    </source>
</evidence>
<dbReference type="EMBL" id="CZAY01000001">
    <property type="protein sequence ID" value="CUO98507.1"/>
    <property type="molecule type" value="Genomic_DNA"/>
</dbReference>
<dbReference type="GO" id="GO:0070819">
    <property type="term" value="F:menaquinone-dependent protoporphyrinogen oxidase activity"/>
    <property type="evidence" value="ECO:0007669"/>
    <property type="project" value="TreeGrafter"/>
</dbReference>
<keyword evidence="5" id="KW-1185">Reference proteome</keyword>
<dbReference type="EMBL" id="QRIC01000018">
    <property type="protein sequence ID" value="RHG25600.1"/>
    <property type="molecule type" value="Genomic_DNA"/>
</dbReference>
<dbReference type="GeneID" id="96227466"/>
<dbReference type="RefSeq" id="WP_055281278.1">
    <property type="nucleotide sequence ID" value="NZ_AP031429.1"/>
</dbReference>
<dbReference type="STRING" id="88431.ERS852423_00624"/>
<evidence type="ECO:0000313" key="5">
    <source>
        <dbReference type="Proteomes" id="UP000284095"/>
    </source>
</evidence>
<dbReference type="Proteomes" id="UP000095485">
    <property type="component" value="Unassembled WGS sequence"/>
</dbReference>
<protein>
    <submittedName>
        <fullName evidence="2">Flavodoxin</fullName>
    </submittedName>
</protein>
<evidence type="ECO:0000313" key="4">
    <source>
        <dbReference type="Proteomes" id="UP000095485"/>
    </source>
</evidence>
<evidence type="ECO:0000259" key="1">
    <source>
        <dbReference type="Pfam" id="PF12724"/>
    </source>
</evidence>
<evidence type="ECO:0000313" key="2">
    <source>
        <dbReference type="EMBL" id="CUO98507.1"/>
    </source>
</evidence>
<dbReference type="PANTHER" id="PTHR38030">
    <property type="entry name" value="PROTOPORPHYRINOGEN IX DEHYDROGENASE [MENAQUINONE]"/>
    <property type="match status" value="1"/>
</dbReference>
<organism evidence="2 4">
    <name type="scientific">Dorea longicatena</name>
    <dbReference type="NCBI Taxonomy" id="88431"/>
    <lineage>
        <taxon>Bacteria</taxon>
        <taxon>Bacillati</taxon>
        <taxon>Bacillota</taxon>
        <taxon>Clostridia</taxon>
        <taxon>Lachnospirales</taxon>
        <taxon>Lachnospiraceae</taxon>
        <taxon>Dorea</taxon>
    </lineage>
</organism>
<dbReference type="Gene3D" id="3.40.50.360">
    <property type="match status" value="1"/>
</dbReference>
<dbReference type="OrthoDB" id="4564047at2"/>
<accession>A0A174JKY9</accession>
<dbReference type="GO" id="GO:0010181">
    <property type="term" value="F:FMN binding"/>
    <property type="evidence" value="ECO:0007669"/>
    <property type="project" value="TreeGrafter"/>
</dbReference>
<gene>
    <name evidence="3" type="ORF">DW265_08810</name>
    <name evidence="2" type="ORF">ERS852526_00154</name>
</gene>
<reference evidence="2 4" key="1">
    <citation type="submission" date="2015-09" db="EMBL/GenBank/DDBJ databases">
        <authorList>
            <consortium name="Pathogen Informatics"/>
        </authorList>
    </citation>
    <scope>NUCLEOTIDE SEQUENCE [LARGE SCALE GENOMIC DNA]</scope>
    <source>
        <strain evidence="2 4">2789STDY5834914</strain>
    </source>
</reference>
<dbReference type="InterPro" id="IPR026816">
    <property type="entry name" value="Flavodoxin_dom"/>
</dbReference>
<name>A0A174JKY9_9FIRM</name>
<dbReference type="Pfam" id="PF12724">
    <property type="entry name" value="Flavodoxin_5"/>
    <property type="match status" value="1"/>
</dbReference>
<dbReference type="InterPro" id="IPR052200">
    <property type="entry name" value="Protoporphyrinogen_IX_DH"/>
</dbReference>
<dbReference type="Proteomes" id="UP000284095">
    <property type="component" value="Unassembled WGS sequence"/>
</dbReference>
<dbReference type="PANTHER" id="PTHR38030:SF2">
    <property type="entry name" value="PROTOPORPHYRINOGEN IX DEHYDROGENASE [QUINONE]"/>
    <property type="match status" value="1"/>
</dbReference>
<proteinExistence type="predicted"/>
<dbReference type="GO" id="GO:0006783">
    <property type="term" value="P:heme biosynthetic process"/>
    <property type="evidence" value="ECO:0007669"/>
    <property type="project" value="TreeGrafter"/>
</dbReference>
<dbReference type="SUPFAM" id="SSF52218">
    <property type="entry name" value="Flavoproteins"/>
    <property type="match status" value="1"/>
</dbReference>
<dbReference type="AlphaFoldDB" id="A0A174JKY9"/>
<sequence length="144" mass="16054">MRKAIVYTSVHHGNTEKLVKRIAEECQVDLIDAIKQMNADLNDYDMIGFASGIYYSKFHQSILKFSEENLSADKKVFLICTYGGSANFKSIEQILNKKHASVVGKFGCKGYDTFGPFKLVGGIAKGHPDEEDMKNAVDFVKGLH</sequence>
<reference evidence="3 5" key="2">
    <citation type="submission" date="2018-08" db="EMBL/GenBank/DDBJ databases">
        <title>A genome reference for cultivated species of the human gut microbiota.</title>
        <authorList>
            <person name="Zou Y."/>
            <person name="Xue W."/>
            <person name="Luo G."/>
        </authorList>
    </citation>
    <scope>NUCLEOTIDE SEQUENCE [LARGE SCALE GENOMIC DNA]</scope>
    <source>
        <strain evidence="3 5">AM22-22</strain>
    </source>
</reference>